<protein>
    <submittedName>
        <fullName evidence="8">Cytochrome P450</fullName>
    </submittedName>
</protein>
<evidence type="ECO:0000313" key="9">
    <source>
        <dbReference type="Proteomes" id="UP000184111"/>
    </source>
</evidence>
<evidence type="ECO:0000256" key="4">
    <source>
        <dbReference type="ARBA" id="ARBA00023002"/>
    </source>
</evidence>
<evidence type="ECO:0000256" key="5">
    <source>
        <dbReference type="ARBA" id="ARBA00023004"/>
    </source>
</evidence>
<proteinExistence type="inferred from homology"/>
<accession>A0A1M7FNQ8</accession>
<evidence type="ECO:0000256" key="1">
    <source>
        <dbReference type="ARBA" id="ARBA00010617"/>
    </source>
</evidence>
<evidence type="ECO:0000313" key="8">
    <source>
        <dbReference type="EMBL" id="SHM05398.1"/>
    </source>
</evidence>
<keyword evidence="2 7" id="KW-0349">Heme</keyword>
<dbReference type="InterPro" id="IPR017972">
    <property type="entry name" value="Cyt_P450_CS"/>
</dbReference>
<dbReference type="STRING" id="310782.SAMN05216499_1085"/>
<dbReference type="Gene3D" id="1.10.630.10">
    <property type="entry name" value="Cytochrome P450"/>
    <property type="match status" value="1"/>
</dbReference>
<evidence type="ECO:0000256" key="2">
    <source>
        <dbReference type="ARBA" id="ARBA00022617"/>
    </source>
</evidence>
<reference evidence="8 9" key="1">
    <citation type="submission" date="2016-11" db="EMBL/GenBank/DDBJ databases">
        <authorList>
            <person name="Jaros S."/>
            <person name="Januszkiewicz K."/>
            <person name="Wedrychowicz H."/>
        </authorList>
    </citation>
    <scope>NUCLEOTIDE SEQUENCE [LARGE SCALE GENOMIC DNA]</scope>
    <source>
        <strain evidence="8 9">CGMCC 4.2025</strain>
    </source>
</reference>
<keyword evidence="9" id="KW-1185">Reference proteome</keyword>
<dbReference type="InterPro" id="IPR001128">
    <property type="entry name" value="Cyt_P450"/>
</dbReference>
<dbReference type="GO" id="GO:0016705">
    <property type="term" value="F:oxidoreductase activity, acting on paired donors, with incorporation or reduction of molecular oxygen"/>
    <property type="evidence" value="ECO:0007669"/>
    <property type="project" value="InterPro"/>
</dbReference>
<evidence type="ECO:0000256" key="6">
    <source>
        <dbReference type="ARBA" id="ARBA00023033"/>
    </source>
</evidence>
<dbReference type="AlphaFoldDB" id="A0A1M7FNQ8"/>
<name>A0A1M7FNQ8_9ACTN</name>
<dbReference type="PROSITE" id="PS00086">
    <property type="entry name" value="CYTOCHROME_P450"/>
    <property type="match status" value="1"/>
</dbReference>
<dbReference type="Pfam" id="PF00067">
    <property type="entry name" value="p450"/>
    <property type="match status" value="1"/>
</dbReference>
<dbReference type="PRINTS" id="PR00385">
    <property type="entry name" value="P450"/>
</dbReference>
<dbReference type="GO" id="GO:0004497">
    <property type="term" value="F:monooxygenase activity"/>
    <property type="evidence" value="ECO:0007669"/>
    <property type="project" value="UniProtKB-KW"/>
</dbReference>
<keyword evidence="6 7" id="KW-0503">Monooxygenase</keyword>
<dbReference type="GO" id="GO:0020037">
    <property type="term" value="F:heme binding"/>
    <property type="evidence" value="ECO:0007669"/>
    <property type="project" value="InterPro"/>
</dbReference>
<evidence type="ECO:0000256" key="3">
    <source>
        <dbReference type="ARBA" id="ARBA00022723"/>
    </source>
</evidence>
<dbReference type="EMBL" id="FRBI01000008">
    <property type="protein sequence ID" value="SHM05398.1"/>
    <property type="molecule type" value="Genomic_DNA"/>
</dbReference>
<organism evidence="8 9">
    <name type="scientific">Actinacidiphila paucisporea</name>
    <dbReference type="NCBI Taxonomy" id="310782"/>
    <lineage>
        <taxon>Bacteria</taxon>
        <taxon>Bacillati</taxon>
        <taxon>Actinomycetota</taxon>
        <taxon>Actinomycetes</taxon>
        <taxon>Kitasatosporales</taxon>
        <taxon>Streptomycetaceae</taxon>
        <taxon>Actinacidiphila</taxon>
    </lineage>
</organism>
<dbReference type="CDD" id="cd11030">
    <property type="entry name" value="CYP105-like"/>
    <property type="match status" value="1"/>
</dbReference>
<sequence>MTETADAAGPPAYPMPRTCPFALPEQYARLREEEPLARVLLPTGREAWLATRYEDVRRLFTDANLSADRVHPGFPALLSGQQAIDRRGFLPWMDPPEHTTYRRMVISEFTVRKVETLRPAVTRTVQECLDRILAGPRTVDLVQELALPVPSLTICELLGVPYGDREVFQSRARLMTDRNTSGPDRLNSLVELRAYLHGLVLRRQAEPREDLLSRLAVRYREAGVEDAEHLTGMALLILVAGHETTANMIALGTAYLIEHPDLRDTLVKDPSLVPKAVEEMLRYFSISDHSTGRVALADIELGDTTIAAGEGVLLSNAAANRDARAFERPEEFDLSRESPSHVAFGYGIHQCLGQNLARLELDVVFTALLARLPDLRLAAPLAELPFKNDTIMYGLHELPVTW</sequence>
<dbReference type="PRINTS" id="PR00359">
    <property type="entry name" value="BP450"/>
</dbReference>
<dbReference type="FunFam" id="1.10.630.10:FF:000018">
    <property type="entry name" value="Cytochrome P450 monooxygenase"/>
    <property type="match status" value="1"/>
</dbReference>
<keyword evidence="5 7" id="KW-0408">Iron</keyword>
<keyword evidence="3 7" id="KW-0479">Metal-binding</keyword>
<gene>
    <name evidence="8" type="ORF">SAMN05216499_1085</name>
</gene>
<dbReference type="InterPro" id="IPR036396">
    <property type="entry name" value="Cyt_P450_sf"/>
</dbReference>
<dbReference type="Proteomes" id="UP000184111">
    <property type="component" value="Unassembled WGS sequence"/>
</dbReference>
<keyword evidence="4 7" id="KW-0560">Oxidoreductase</keyword>
<dbReference type="GO" id="GO:0005506">
    <property type="term" value="F:iron ion binding"/>
    <property type="evidence" value="ECO:0007669"/>
    <property type="project" value="InterPro"/>
</dbReference>
<dbReference type="SUPFAM" id="SSF48264">
    <property type="entry name" value="Cytochrome P450"/>
    <property type="match status" value="1"/>
</dbReference>
<dbReference type="PANTHER" id="PTHR46696:SF1">
    <property type="entry name" value="CYTOCHROME P450 YJIB-RELATED"/>
    <property type="match status" value="1"/>
</dbReference>
<dbReference type="PANTHER" id="PTHR46696">
    <property type="entry name" value="P450, PUTATIVE (EUROFUNG)-RELATED"/>
    <property type="match status" value="1"/>
</dbReference>
<dbReference type="RefSeq" id="WP_235002154.1">
    <property type="nucleotide sequence ID" value="NZ_FRBI01000008.1"/>
</dbReference>
<dbReference type="InterPro" id="IPR002397">
    <property type="entry name" value="Cyt_P450_B"/>
</dbReference>
<evidence type="ECO:0000256" key="7">
    <source>
        <dbReference type="RuleBase" id="RU000461"/>
    </source>
</evidence>
<comment type="similarity">
    <text evidence="1 7">Belongs to the cytochrome P450 family.</text>
</comment>